<feature type="compositionally biased region" description="Basic and acidic residues" evidence="2">
    <location>
        <begin position="1245"/>
        <end position="1266"/>
    </location>
</feature>
<feature type="compositionally biased region" description="Basic residues" evidence="2">
    <location>
        <begin position="1431"/>
        <end position="1441"/>
    </location>
</feature>
<feature type="region of interest" description="Disordered" evidence="2">
    <location>
        <begin position="1416"/>
        <end position="1451"/>
    </location>
</feature>
<evidence type="ECO:0000313" key="4">
    <source>
        <dbReference type="Proteomes" id="UP001162640"/>
    </source>
</evidence>
<feature type="compositionally biased region" description="Low complexity" evidence="2">
    <location>
        <begin position="615"/>
        <end position="636"/>
    </location>
</feature>
<protein>
    <recommendedName>
        <fullName evidence="5">Autophagy-related protein 2</fullName>
    </recommendedName>
</protein>
<evidence type="ECO:0000313" key="3">
    <source>
        <dbReference type="EMBL" id="GMH93121.1"/>
    </source>
</evidence>
<feature type="region of interest" description="Disordered" evidence="2">
    <location>
        <begin position="496"/>
        <end position="517"/>
    </location>
</feature>
<comment type="caution">
    <text evidence="3">The sequence shown here is derived from an EMBL/GenBank/DDBJ whole genome shotgun (WGS) entry which is preliminary data.</text>
</comment>
<feature type="compositionally biased region" description="Polar residues" evidence="2">
    <location>
        <begin position="1442"/>
        <end position="1451"/>
    </location>
</feature>
<feature type="compositionally biased region" description="Low complexity" evidence="2">
    <location>
        <begin position="224"/>
        <end position="247"/>
    </location>
</feature>
<name>A0A9W7BRA0_9STRA</name>
<dbReference type="EMBL" id="BLQM01000514">
    <property type="protein sequence ID" value="GMH93121.1"/>
    <property type="molecule type" value="Genomic_DNA"/>
</dbReference>
<accession>A0A9W7BRA0</accession>
<feature type="region of interest" description="Disordered" evidence="2">
    <location>
        <begin position="603"/>
        <end position="636"/>
    </location>
</feature>
<gene>
    <name evidence="3" type="ORF">TL16_g12541</name>
</gene>
<sequence length="2115" mass="238094">MYSPAATITSKLESALDFPPENLNLSIISGSLSLTSSSLKPSLLSSTSYILVSSHIGTITASIPWRTLIFSNASIQISDVTIVLAVKGTSGGERRREERERMQEEIRRAEEYFREGREDVQEIAEEITREKASFLSKLSSGFASSLFTRLISNLTITLTNLRVVLINEDMSIGVTVGSVVFDNKCRSGGVFGEKKRRKTNQEDHDVNKRFKIEEFAVFIKSIQSNNSNNPPSTSTSSNNPSSSDIFFPDGDSDSDSDYFLLPMDVDSKIGVHSTLIDDATGGNANTNSTADDSDSDAETPNPQGNNLSFLCSLDPLNLHLTRQKLLKLTAFNETIKRVHNGRPIFSPLADANNSEHERLLAVNKAKREKDDERIRKYVRSKTGDPMAIYNNLSDWEELEAEWIGQNMKKQTKSPVLYVKDSSDGKDTNKEGVYSPRNSIRAWWVYAFWSVLREIKENRRGKEEELTKKKEELMRMEDMMSLEQILICRRLEQKRAREGKEKHEVEEEEEGGFSPIKQMQSFATSSLGNPDSYRSFILTKAVTKAKSKIKRIKEKIDVKLAQQEEGAENQTVDRQQTAGDTLDEASKKEFDLITEDLRAQLRRFNRTKSNLPPPTSAATSTTPTSTTHDPTPTTPSSTLNLQYNVKIHFQSISLKLIEVNKVKKVRNSSFARSSRDDEISSSDDDFSSSDDEVYNTVESPVLNLNFLGLLLSTSASLEPTLNFSLKMNNACLVGEKSRHLMSVGSAESAWMCCEEEYEPKRPSKAWDYDESNVLEIDVKYTPTPKDNEDSNDSIILNVAIDKLNITPESSTLKAIHAFAVSILPNPLLQPLITPPKFADDIKLCNEIEKANPTMKKGPERPPNERLRASHIQNVLRNQVVTTLDFKFKGVELLIPTSTSSHHRYFRFHVKSGKVHIGKFQVEEDENKTTPKQKWKNLIKLANRQSTNTEGQHDMQEKIKDFIDSTPPNIFQQTTISLVGIDATFLDKDLKSSLSTAMLKAPFNTRILISDCLVPGLKDQPRQRVGVFCGDVEFSISKQRLHGLCALQNFAEDLQNSLTPPTPPTQTPPPPPLLPPRIESLSEHILLRTTMSLQTFRIDFVNDIPSLSTHERTVLLNVSVYEYLSQISTNLAVDMKGKVANYAMVGCRQLFVDKCLGIGLDFEDARRHAIELEDRFVQSIHNLANQAEVDNFYNERDRERSFDSADVDSQKSSPAHSPIHSPLSSPTLIPDPILSPMSLARKLSRKASYEKSENEKLKLDRSRTKSETSVESNDDSEEEGQVYDVLSDSEEESDPEQDYADNIDSDDSSINSLAHANKITKAAISEAMDFYVKAIEPGVLESLEKNSFNPQIEQLCVEFKFPTVNFLQHVYDDSLIFIAKSLTIRNGAGVYFLRLKGGDQTVGNKLYSNEAISKFMSKPTFGESPVPSPRHSSPSKKIGKKFTKNSQGEKPTNQEVISAAARHSKKKDFGLKVTRINQDAKYGFRIGGHEKSVLNDEATATQKGSARRREANDHILMNAVDFVLCPSAMNDVLNMMNEFKEIADAQTLTESNAPDPRAPLSLPKSLHVTTLRVAAMSMLFVSNEVSPFTKVDFKTFSFEQTLPPNSELQALIKSKAEGFSMYNLTPEGQSYQNVISTLPTPPPPTPHTPNTKKPKKQSPFFLEMFQYHNFWKTPARVNIIFSKVKLTVLYRWVNEAMQYFINEEMMLGMFIKNYFPELRDAVHNLPPPMMWSVLLKESTILMPRNSSSKDMVALQPEDMYIFKSLEQDSWFHSEVDSSDDDLFEDSSPIHATASMLVESDDSDSTDSSDEFADAKANDDLSFKSAFDRDSSFDSDTSTSTNLDIDSSIPLSAYHTELIDRITVQCKSLRLLAGLGDKLEDDDIPFQDLVTLIGTASMNPIKDGNEVYIGQDNSEIDTKDAPASPHHPAHHDNALSTTKWTELTNKDGEGVELEIVIDWHPHKRIQLSDFVPSKRETPPPFKLSVTQAQFYLLLSLWYSNMQELPVMFPFSESEMEEYSVQPDPPVDWPEYGTKQWLKRVTREAHELNFEFLLRFRDISLNCAFDQSFFEISPECLFMCKSDKVKRAARFGLPDGKGFKVRDKGTIIICATPSTPLFY</sequence>
<evidence type="ECO:0008006" key="5">
    <source>
        <dbReference type="Google" id="ProtNLM"/>
    </source>
</evidence>
<feature type="coiled-coil region" evidence="1">
    <location>
        <begin position="92"/>
        <end position="119"/>
    </location>
</feature>
<evidence type="ECO:0000256" key="2">
    <source>
        <dbReference type="SAM" id="MobiDB-lite"/>
    </source>
</evidence>
<feature type="region of interest" description="Disordered" evidence="2">
    <location>
        <begin position="669"/>
        <end position="691"/>
    </location>
</feature>
<dbReference type="Proteomes" id="UP001162640">
    <property type="component" value="Unassembled WGS sequence"/>
</dbReference>
<keyword evidence="1" id="KW-0175">Coiled coil</keyword>
<feature type="compositionally biased region" description="Polar residues" evidence="2">
    <location>
        <begin position="567"/>
        <end position="578"/>
    </location>
</feature>
<feature type="region of interest" description="Disordered" evidence="2">
    <location>
        <begin position="1243"/>
        <end position="1305"/>
    </location>
</feature>
<feature type="region of interest" description="Disordered" evidence="2">
    <location>
        <begin position="277"/>
        <end position="303"/>
    </location>
</feature>
<proteinExistence type="predicted"/>
<organism evidence="3 4">
    <name type="scientific">Triparma laevis f. inornata</name>
    <dbReference type="NCBI Taxonomy" id="1714386"/>
    <lineage>
        <taxon>Eukaryota</taxon>
        <taxon>Sar</taxon>
        <taxon>Stramenopiles</taxon>
        <taxon>Ochrophyta</taxon>
        <taxon>Bolidophyceae</taxon>
        <taxon>Parmales</taxon>
        <taxon>Triparmaceae</taxon>
        <taxon>Triparma</taxon>
    </lineage>
</organism>
<feature type="compositionally biased region" description="Acidic residues" evidence="2">
    <location>
        <begin position="678"/>
        <end position="691"/>
    </location>
</feature>
<feature type="compositionally biased region" description="Acidic residues" evidence="2">
    <location>
        <begin position="1270"/>
        <end position="1305"/>
    </location>
</feature>
<feature type="region of interest" description="Disordered" evidence="2">
    <location>
        <begin position="562"/>
        <end position="582"/>
    </location>
</feature>
<reference evidence="4" key="1">
    <citation type="journal article" date="2023" name="Commun. Biol.">
        <title>Genome analysis of Parmales, the sister group of diatoms, reveals the evolutionary specialization of diatoms from phago-mixotrophs to photoautotrophs.</title>
        <authorList>
            <person name="Ban H."/>
            <person name="Sato S."/>
            <person name="Yoshikawa S."/>
            <person name="Yamada K."/>
            <person name="Nakamura Y."/>
            <person name="Ichinomiya M."/>
            <person name="Sato N."/>
            <person name="Blanc-Mathieu R."/>
            <person name="Endo H."/>
            <person name="Kuwata A."/>
            <person name="Ogata H."/>
        </authorList>
    </citation>
    <scope>NUCLEOTIDE SEQUENCE [LARGE SCALE GENOMIC DNA]</scope>
</reference>
<feature type="region of interest" description="Disordered" evidence="2">
    <location>
        <begin position="223"/>
        <end position="247"/>
    </location>
</feature>
<evidence type="ECO:0000256" key="1">
    <source>
        <dbReference type="SAM" id="Coils"/>
    </source>
</evidence>
<feature type="region of interest" description="Disordered" evidence="2">
    <location>
        <begin position="1197"/>
        <end position="1229"/>
    </location>
</feature>